<name>A0A7J8BAE8_ROUAE</name>
<sequence>MRKTDWAILCGTGPKLENRRISLIRKREVNDLERKPPAGVRKGRLGAAEARSASPCVRRVPEHPGASRRLGTWTICLARGSVQRAPPAKKHTAPRRASLRARPPPLLPTARPARSAPASP</sequence>
<evidence type="ECO:0000313" key="2">
    <source>
        <dbReference type="EMBL" id="KAF6395459.1"/>
    </source>
</evidence>
<feature type="compositionally biased region" description="Low complexity" evidence="1">
    <location>
        <begin position="108"/>
        <end position="120"/>
    </location>
</feature>
<evidence type="ECO:0000313" key="3">
    <source>
        <dbReference type="Proteomes" id="UP000593571"/>
    </source>
</evidence>
<proteinExistence type="predicted"/>
<feature type="region of interest" description="Disordered" evidence="1">
    <location>
        <begin position="80"/>
        <end position="120"/>
    </location>
</feature>
<keyword evidence="3" id="KW-1185">Reference proteome</keyword>
<gene>
    <name evidence="2" type="ORF">HJG63_010011</name>
</gene>
<evidence type="ECO:0000256" key="1">
    <source>
        <dbReference type="SAM" id="MobiDB-lite"/>
    </source>
</evidence>
<dbReference type="Proteomes" id="UP000593571">
    <property type="component" value="Unassembled WGS sequence"/>
</dbReference>
<comment type="caution">
    <text evidence="2">The sequence shown here is derived from an EMBL/GenBank/DDBJ whole genome shotgun (WGS) entry which is preliminary data.</text>
</comment>
<feature type="region of interest" description="Disordered" evidence="1">
    <location>
        <begin position="34"/>
        <end position="65"/>
    </location>
</feature>
<dbReference type="EMBL" id="JACASE010000018">
    <property type="protein sequence ID" value="KAF6395459.1"/>
    <property type="molecule type" value="Genomic_DNA"/>
</dbReference>
<reference evidence="2 3" key="1">
    <citation type="journal article" date="2020" name="Nature">
        <title>Six reference-quality genomes reveal evolution of bat adaptations.</title>
        <authorList>
            <person name="Jebb D."/>
            <person name="Huang Z."/>
            <person name="Pippel M."/>
            <person name="Hughes G.M."/>
            <person name="Lavrichenko K."/>
            <person name="Devanna P."/>
            <person name="Winkler S."/>
            <person name="Jermiin L.S."/>
            <person name="Skirmuntt E.C."/>
            <person name="Katzourakis A."/>
            <person name="Burkitt-Gray L."/>
            <person name="Ray D.A."/>
            <person name="Sullivan K.A.M."/>
            <person name="Roscito J.G."/>
            <person name="Kirilenko B.M."/>
            <person name="Davalos L.M."/>
            <person name="Corthals A.P."/>
            <person name="Power M.L."/>
            <person name="Jones G."/>
            <person name="Ransome R.D."/>
            <person name="Dechmann D.K.N."/>
            <person name="Locatelli A.G."/>
            <person name="Puechmaille S.J."/>
            <person name="Fedrigo O."/>
            <person name="Jarvis E.D."/>
            <person name="Hiller M."/>
            <person name="Vernes S.C."/>
            <person name="Myers E.W."/>
            <person name="Teeling E.C."/>
        </authorList>
    </citation>
    <scope>NUCLEOTIDE SEQUENCE [LARGE SCALE GENOMIC DNA]</scope>
    <source>
        <strain evidence="2">MRouAeg1</strain>
        <tissue evidence="2">Muscle</tissue>
    </source>
</reference>
<dbReference type="AlphaFoldDB" id="A0A7J8BAE8"/>
<organism evidence="2 3">
    <name type="scientific">Rousettus aegyptiacus</name>
    <name type="common">Egyptian fruit bat</name>
    <name type="synonym">Pteropus aegyptiacus</name>
    <dbReference type="NCBI Taxonomy" id="9407"/>
    <lineage>
        <taxon>Eukaryota</taxon>
        <taxon>Metazoa</taxon>
        <taxon>Chordata</taxon>
        <taxon>Craniata</taxon>
        <taxon>Vertebrata</taxon>
        <taxon>Euteleostomi</taxon>
        <taxon>Mammalia</taxon>
        <taxon>Eutheria</taxon>
        <taxon>Laurasiatheria</taxon>
        <taxon>Chiroptera</taxon>
        <taxon>Yinpterochiroptera</taxon>
        <taxon>Pteropodoidea</taxon>
        <taxon>Pteropodidae</taxon>
        <taxon>Rousettinae</taxon>
        <taxon>Rousettus</taxon>
    </lineage>
</organism>
<feature type="compositionally biased region" description="Basic residues" evidence="1">
    <location>
        <begin position="87"/>
        <end position="99"/>
    </location>
</feature>
<accession>A0A7J8BAE8</accession>
<protein>
    <submittedName>
        <fullName evidence="2">Uncharacterized protein</fullName>
    </submittedName>
</protein>